<keyword evidence="2" id="KW-0479">Metal-binding</keyword>
<protein>
    <submittedName>
        <fullName evidence="6">Acyl-CoA dehydratase activase</fullName>
    </submittedName>
</protein>
<evidence type="ECO:0000256" key="1">
    <source>
        <dbReference type="ARBA" id="ARBA00001966"/>
    </source>
</evidence>
<keyword evidence="4" id="KW-0411">Iron-sulfur</keyword>
<dbReference type="InterPro" id="IPR043129">
    <property type="entry name" value="ATPase_NBD"/>
</dbReference>
<evidence type="ECO:0000256" key="3">
    <source>
        <dbReference type="ARBA" id="ARBA00023004"/>
    </source>
</evidence>
<dbReference type="EMBL" id="CP096649">
    <property type="protein sequence ID" value="UQK59533.1"/>
    <property type="molecule type" value="Genomic_DNA"/>
</dbReference>
<dbReference type="Proteomes" id="UP000831151">
    <property type="component" value="Chromosome"/>
</dbReference>
<dbReference type="CDD" id="cd24109">
    <property type="entry name" value="ASKHA_NBD_YjiL-like"/>
    <property type="match status" value="1"/>
</dbReference>
<organism evidence="6 7">
    <name type="scientific">Fenollaria massiliensis</name>
    <dbReference type="NCBI Taxonomy" id="938288"/>
    <lineage>
        <taxon>Bacteria</taxon>
        <taxon>Bacillati</taxon>
        <taxon>Bacillota</taxon>
        <taxon>Clostridia</taxon>
        <taxon>Eubacteriales</taxon>
        <taxon>Fenollaria</taxon>
    </lineage>
</organism>
<proteinExistence type="predicted"/>
<dbReference type="InterPro" id="IPR002731">
    <property type="entry name" value="ATPase_BadF"/>
</dbReference>
<name>A0A9E7DKA9_9FIRM</name>
<evidence type="ECO:0000313" key="7">
    <source>
        <dbReference type="Proteomes" id="UP000831151"/>
    </source>
</evidence>
<keyword evidence="3" id="KW-0408">Iron</keyword>
<dbReference type="KEGG" id="fms:M1R53_02495"/>
<sequence>MHYIGIDIGSTASKAVILDEEKKNILHEKIMPSGWNSKETGEEIKRWIKSLGYGEDDVKITATGYGRISVPYADRTVTEITCHAKGAHFLNPEDMTVIDIGGQDTKVIIVQNSNVMDFIMNDKCSAGTGKFLEVMANRLGLSLQEMFEFAKRGQSVNISSVCTVFAESEVISLMGKGTPREDIARGVVDSIVKKVAALANRKNASNNYFLTGGFCDSEFTVELLSQKLGGPVKTHKDARFAGAIGAALLAK</sequence>
<dbReference type="InterPro" id="IPR008275">
    <property type="entry name" value="CoA_E_activase_dom"/>
</dbReference>
<keyword evidence="7" id="KW-1185">Reference proteome</keyword>
<dbReference type="GO" id="GO:0051536">
    <property type="term" value="F:iron-sulfur cluster binding"/>
    <property type="evidence" value="ECO:0007669"/>
    <property type="project" value="UniProtKB-KW"/>
</dbReference>
<dbReference type="Pfam" id="PF01869">
    <property type="entry name" value="BcrAD_BadFG"/>
    <property type="match status" value="1"/>
</dbReference>
<feature type="domain" description="ATPase BadF/BadG/BcrA/BcrD type" evidence="5">
    <location>
        <begin position="4"/>
        <end position="250"/>
    </location>
</feature>
<dbReference type="InterPro" id="IPR051805">
    <property type="entry name" value="Dehydratase_Activator_Redct"/>
</dbReference>
<dbReference type="GO" id="GO:0046872">
    <property type="term" value="F:metal ion binding"/>
    <property type="evidence" value="ECO:0007669"/>
    <property type="project" value="UniProtKB-KW"/>
</dbReference>
<dbReference type="RefSeq" id="WP_249242950.1">
    <property type="nucleotide sequence ID" value="NZ_CP096649.1"/>
</dbReference>
<evidence type="ECO:0000256" key="4">
    <source>
        <dbReference type="ARBA" id="ARBA00023014"/>
    </source>
</evidence>
<dbReference type="Gene3D" id="3.30.420.40">
    <property type="match status" value="2"/>
</dbReference>
<dbReference type="PANTHER" id="PTHR32329">
    <property type="entry name" value="BIFUNCTIONAL PROTEIN [INCLUDES 2-HYDROXYACYL-COA DEHYDRATASE (N-TER) AND ITS ACTIVATOR DOMAIN (C_TERM)-RELATED"/>
    <property type="match status" value="1"/>
</dbReference>
<reference evidence="6" key="1">
    <citation type="submission" date="2022-04" db="EMBL/GenBank/DDBJ databases">
        <title>Complete genome sequences of Ezakiella coagulans and Fenollaria massiliensis.</title>
        <authorList>
            <person name="France M.T."/>
            <person name="Clifford J."/>
            <person name="Narina S."/>
            <person name="Rutt L."/>
            <person name="Ravel J."/>
        </authorList>
    </citation>
    <scope>NUCLEOTIDE SEQUENCE</scope>
    <source>
        <strain evidence="6">C0061C2</strain>
    </source>
</reference>
<dbReference type="PANTHER" id="PTHR32329:SF2">
    <property type="entry name" value="BIFUNCTIONAL PROTEIN [INCLUDES 2-HYDROXYACYL-COA DEHYDRATASE (N-TER) AND ITS ACTIVATOR DOMAIN (C_TERM)"/>
    <property type="match status" value="1"/>
</dbReference>
<evidence type="ECO:0000256" key="2">
    <source>
        <dbReference type="ARBA" id="ARBA00022723"/>
    </source>
</evidence>
<evidence type="ECO:0000259" key="5">
    <source>
        <dbReference type="Pfam" id="PF01869"/>
    </source>
</evidence>
<dbReference type="AlphaFoldDB" id="A0A9E7DKA9"/>
<dbReference type="NCBIfam" id="TIGR00241">
    <property type="entry name" value="CoA_E_activ"/>
    <property type="match status" value="1"/>
</dbReference>
<dbReference type="SUPFAM" id="SSF53067">
    <property type="entry name" value="Actin-like ATPase domain"/>
    <property type="match status" value="1"/>
</dbReference>
<gene>
    <name evidence="6" type="ORF">M1R53_02495</name>
</gene>
<accession>A0A9E7DKA9</accession>
<evidence type="ECO:0000313" key="6">
    <source>
        <dbReference type="EMBL" id="UQK59533.1"/>
    </source>
</evidence>
<comment type="cofactor">
    <cofactor evidence="1">
        <name>[4Fe-4S] cluster</name>
        <dbReference type="ChEBI" id="CHEBI:49883"/>
    </cofactor>
</comment>